<comment type="caution">
    <text evidence="12">Lacks conserved residue(s) required for the propagation of feature annotation.</text>
</comment>
<evidence type="ECO:0000313" key="14">
    <source>
        <dbReference type="EMBL" id="MDF3292773.1"/>
    </source>
</evidence>
<keyword evidence="7 12" id="KW-0220">Diaminopimelate biosynthesis</keyword>
<evidence type="ECO:0000256" key="7">
    <source>
        <dbReference type="ARBA" id="ARBA00022915"/>
    </source>
</evidence>
<dbReference type="EC" id="4.3.3.7" evidence="4 12"/>
<comment type="catalytic activity">
    <reaction evidence="11 12">
        <text>L-aspartate 4-semialdehyde + pyruvate = (2S,4S)-4-hydroxy-2,3,4,5-tetrahydrodipicolinate + H2O + H(+)</text>
        <dbReference type="Rhea" id="RHEA:34171"/>
        <dbReference type="ChEBI" id="CHEBI:15361"/>
        <dbReference type="ChEBI" id="CHEBI:15377"/>
        <dbReference type="ChEBI" id="CHEBI:15378"/>
        <dbReference type="ChEBI" id="CHEBI:67139"/>
        <dbReference type="ChEBI" id="CHEBI:537519"/>
        <dbReference type="EC" id="4.3.3.7"/>
    </reaction>
</comment>
<comment type="caution">
    <text evidence="14">The sequence shown here is derived from an EMBL/GenBank/DDBJ whole genome shotgun (WGS) entry which is preliminary data.</text>
</comment>
<dbReference type="PROSITE" id="PS00666">
    <property type="entry name" value="DHDPS_2"/>
    <property type="match status" value="1"/>
</dbReference>
<proteinExistence type="inferred from homology"/>
<evidence type="ECO:0000256" key="3">
    <source>
        <dbReference type="ARBA" id="ARBA00007592"/>
    </source>
</evidence>
<dbReference type="InterPro" id="IPR020625">
    <property type="entry name" value="Schiff_base-form_aldolases_AS"/>
</dbReference>
<dbReference type="CDD" id="cd00950">
    <property type="entry name" value="DHDPS"/>
    <property type="match status" value="1"/>
</dbReference>
<comment type="subunit">
    <text evidence="12">Homotetramer; dimer of dimers.</text>
</comment>
<keyword evidence="8 12" id="KW-0457">Lysine biosynthesis</keyword>
<gene>
    <name evidence="12 14" type="primary">dapA</name>
    <name evidence="14" type="ORF">P3G67_26835</name>
</gene>
<name>A0ABT5ZSG6_9ACTN</name>
<comment type="caution">
    <text evidence="12">Was originally thought to be a dihydrodipicolinate synthase (DHDPS), catalyzing the condensation of (S)-aspartate-beta-semialdehyde [(S)-ASA] and pyruvate to dihydrodipicolinate (DHDP). However, it was shown in E.coli that the product of the enzymatic reaction is not dihydrodipicolinate but in fact (4S)-4-hydroxy-2,3,4,5-tetrahydro-(2S)-dipicolinic acid (HTPA), and that the consecutive dehydration reaction leading to DHDP is not spontaneous but catalyzed by DapB.</text>
</comment>
<dbReference type="EMBL" id="JARJBC010000020">
    <property type="protein sequence ID" value="MDF3292773.1"/>
    <property type="molecule type" value="Genomic_DNA"/>
</dbReference>
<dbReference type="SUPFAM" id="SSF51569">
    <property type="entry name" value="Aldolase"/>
    <property type="match status" value="1"/>
</dbReference>
<dbReference type="Proteomes" id="UP001216579">
    <property type="component" value="Unassembled WGS sequence"/>
</dbReference>
<dbReference type="GO" id="GO:0008840">
    <property type="term" value="F:4-hydroxy-tetrahydrodipicolinate synthase activity"/>
    <property type="evidence" value="ECO:0007669"/>
    <property type="project" value="UniProtKB-EC"/>
</dbReference>
<keyword evidence="10 12" id="KW-0704">Schiff base</keyword>
<accession>A0ABT5ZSG6</accession>
<feature type="active site" description="Proton donor/acceptor" evidence="12">
    <location>
        <position position="140"/>
    </location>
</feature>
<feature type="site" description="Part of a proton relay during catalysis" evidence="12">
    <location>
        <position position="49"/>
    </location>
</feature>
<evidence type="ECO:0000256" key="13">
    <source>
        <dbReference type="PIRNR" id="PIRNR001365"/>
    </source>
</evidence>
<evidence type="ECO:0000256" key="4">
    <source>
        <dbReference type="ARBA" id="ARBA00012086"/>
    </source>
</evidence>
<dbReference type="PIRSF" id="PIRSF001365">
    <property type="entry name" value="DHDPS"/>
    <property type="match status" value="1"/>
</dbReference>
<evidence type="ECO:0000313" key="15">
    <source>
        <dbReference type="Proteomes" id="UP001216579"/>
    </source>
</evidence>
<evidence type="ECO:0000256" key="10">
    <source>
        <dbReference type="ARBA" id="ARBA00023270"/>
    </source>
</evidence>
<sequence>MENSSTLTGIHVPLVTPFTADGSVAYQALEALAHQVLDEGADGLVALGTTGEPATLDEAERRAVIDVIARVCGERAVPLSIGAGTNDTRTSAAALHALKRWPEATAALVSVPYFTRPSEEGVLAHFEALAAESHLPLVVYNVPYRSGQSLSAHTLRRLAVLPQVVGVKHAVGAIDAETIDLLADLPDGFAVLAGDDIYLSGLLALGGAGGILASAHCATARYAELATAWQDGDLARARRLGGALSTMARVLFAEPSPGVLKGVLHAQGRIPTPAVRLPMLPASPQAVEAAMLVLGTLADQ</sequence>
<reference evidence="14 15" key="1">
    <citation type="submission" date="2023-03" db="EMBL/GenBank/DDBJ databases">
        <title>Draft genome sequence of Streptomyces sp. RB6PN23 isolated from peat swamp forest in Thailand.</title>
        <authorList>
            <person name="Klaysubun C."/>
            <person name="Duangmal K."/>
        </authorList>
    </citation>
    <scope>NUCLEOTIDE SEQUENCE [LARGE SCALE GENOMIC DNA]</scope>
    <source>
        <strain evidence="14 15">RB6PN23</strain>
    </source>
</reference>
<keyword evidence="6 12" id="KW-0028">Amino-acid biosynthesis</keyword>
<feature type="binding site" evidence="12">
    <location>
        <position position="211"/>
    </location>
    <ligand>
        <name>pyruvate</name>
        <dbReference type="ChEBI" id="CHEBI:15361"/>
    </ligand>
</feature>
<comment type="function">
    <text evidence="1 12">Catalyzes the condensation of (S)-aspartate-beta-semialdehyde [(S)-ASA] and pyruvate to 4-hydroxy-tetrahydrodipicolinate (HTPA).</text>
</comment>
<dbReference type="NCBIfam" id="TIGR00674">
    <property type="entry name" value="dapA"/>
    <property type="match status" value="1"/>
</dbReference>
<evidence type="ECO:0000256" key="5">
    <source>
        <dbReference type="ARBA" id="ARBA00022490"/>
    </source>
</evidence>
<comment type="pathway">
    <text evidence="2 12">Amino-acid biosynthesis; L-lysine biosynthesis via DAP pathway; (S)-tetrahydrodipicolinate from L-aspartate: step 3/4.</text>
</comment>
<feature type="active site" description="Schiff-base intermediate with substrate" evidence="12">
    <location>
        <position position="168"/>
    </location>
</feature>
<dbReference type="PRINTS" id="PR00146">
    <property type="entry name" value="DHPICSNTHASE"/>
</dbReference>
<evidence type="ECO:0000256" key="6">
    <source>
        <dbReference type="ARBA" id="ARBA00022605"/>
    </source>
</evidence>
<evidence type="ECO:0000256" key="11">
    <source>
        <dbReference type="ARBA" id="ARBA00047836"/>
    </source>
</evidence>
<evidence type="ECO:0000256" key="12">
    <source>
        <dbReference type="HAMAP-Rule" id="MF_00418"/>
    </source>
</evidence>
<dbReference type="PANTHER" id="PTHR12128:SF66">
    <property type="entry name" value="4-HYDROXY-2-OXOGLUTARATE ALDOLASE, MITOCHONDRIAL"/>
    <property type="match status" value="1"/>
</dbReference>
<dbReference type="RefSeq" id="WP_276095802.1">
    <property type="nucleotide sequence ID" value="NZ_JARJBC010000020.1"/>
</dbReference>
<dbReference type="InterPro" id="IPR013785">
    <property type="entry name" value="Aldolase_TIM"/>
</dbReference>
<organism evidence="14 15">
    <name type="scientific">Streptomyces silvisoli</name>
    <dbReference type="NCBI Taxonomy" id="3034235"/>
    <lineage>
        <taxon>Bacteria</taxon>
        <taxon>Bacillati</taxon>
        <taxon>Actinomycetota</taxon>
        <taxon>Actinomycetes</taxon>
        <taxon>Kitasatosporales</taxon>
        <taxon>Streptomycetaceae</taxon>
        <taxon>Streptomyces</taxon>
    </lineage>
</organism>
<dbReference type="InterPro" id="IPR005263">
    <property type="entry name" value="DapA"/>
</dbReference>
<keyword evidence="5 12" id="KW-0963">Cytoplasm</keyword>
<evidence type="ECO:0000256" key="2">
    <source>
        <dbReference type="ARBA" id="ARBA00005120"/>
    </source>
</evidence>
<keyword evidence="15" id="KW-1185">Reference proteome</keyword>
<comment type="subcellular location">
    <subcellularLocation>
        <location evidence="12">Cytoplasm</location>
    </subcellularLocation>
</comment>
<keyword evidence="9 12" id="KW-0456">Lyase</keyword>
<evidence type="ECO:0000256" key="9">
    <source>
        <dbReference type="ARBA" id="ARBA00023239"/>
    </source>
</evidence>
<feature type="binding site" evidence="12">
    <location>
        <position position="50"/>
    </location>
    <ligand>
        <name>pyruvate</name>
        <dbReference type="ChEBI" id="CHEBI:15361"/>
    </ligand>
</feature>
<protein>
    <recommendedName>
        <fullName evidence="4 12">4-hydroxy-tetrahydrodipicolinate synthase</fullName>
        <shortName evidence="12">HTPA synthase</shortName>
        <ecNumber evidence="4 12">4.3.3.7</ecNumber>
    </recommendedName>
</protein>
<dbReference type="HAMAP" id="MF_00418">
    <property type="entry name" value="DapA"/>
    <property type="match status" value="1"/>
</dbReference>
<evidence type="ECO:0000256" key="8">
    <source>
        <dbReference type="ARBA" id="ARBA00023154"/>
    </source>
</evidence>
<dbReference type="PANTHER" id="PTHR12128">
    <property type="entry name" value="DIHYDRODIPICOLINATE SYNTHASE"/>
    <property type="match status" value="1"/>
</dbReference>
<comment type="similarity">
    <text evidence="3 12 13">Belongs to the DapA family.</text>
</comment>
<dbReference type="InterPro" id="IPR002220">
    <property type="entry name" value="DapA-like"/>
</dbReference>
<dbReference type="SMART" id="SM01130">
    <property type="entry name" value="DHDPS"/>
    <property type="match status" value="1"/>
</dbReference>
<evidence type="ECO:0000256" key="1">
    <source>
        <dbReference type="ARBA" id="ARBA00003294"/>
    </source>
</evidence>
<dbReference type="Pfam" id="PF00701">
    <property type="entry name" value="DHDPS"/>
    <property type="match status" value="1"/>
</dbReference>
<dbReference type="Gene3D" id="3.20.20.70">
    <property type="entry name" value="Aldolase class I"/>
    <property type="match status" value="1"/>
</dbReference>